<comment type="caution">
    <text evidence="1">The sequence shown here is derived from an EMBL/GenBank/DDBJ whole genome shotgun (WGS) entry which is preliminary data.</text>
</comment>
<dbReference type="Proteomes" id="UP000654370">
    <property type="component" value="Unassembled WGS sequence"/>
</dbReference>
<dbReference type="AlphaFoldDB" id="A0A8H7Q379"/>
<sequence>MLSDNKVAHVPILTHQHRNNFICSHCQDRFSKKWKSPDGRQFHGILCRKKYGILWNRDTYATKKNAAEAQYPCYTEVQLLHGVESQRQDSKN</sequence>
<evidence type="ECO:0000313" key="2">
    <source>
        <dbReference type="Proteomes" id="UP000654370"/>
    </source>
</evidence>
<proteinExistence type="predicted"/>
<accession>A0A8H7Q379</accession>
<gene>
    <name evidence="1" type="ORF">INT43_001001</name>
</gene>
<evidence type="ECO:0000313" key="1">
    <source>
        <dbReference type="EMBL" id="KAG2185088.1"/>
    </source>
</evidence>
<dbReference type="EMBL" id="JAEPQZ010000002">
    <property type="protein sequence ID" value="KAG2185088.1"/>
    <property type="molecule type" value="Genomic_DNA"/>
</dbReference>
<reference evidence="1" key="1">
    <citation type="submission" date="2020-12" db="EMBL/GenBank/DDBJ databases">
        <title>Metabolic potential, ecology and presence of endohyphal bacteria is reflected in genomic diversity of Mucoromycotina.</title>
        <authorList>
            <person name="Muszewska A."/>
            <person name="Okrasinska A."/>
            <person name="Steczkiewicz K."/>
            <person name="Drgas O."/>
            <person name="Orlowska M."/>
            <person name="Perlinska-Lenart U."/>
            <person name="Aleksandrzak-Piekarczyk T."/>
            <person name="Szatraj K."/>
            <person name="Zielenkiewicz U."/>
            <person name="Pilsyk S."/>
            <person name="Malc E."/>
            <person name="Mieczkowski P."/>
            <person name="Kruszewska J.S."/>
            <person name="Biernat P."/>
            <person name="Pawlowska J."/>
        </authorList>
    </citation>
    <scope>NUCLEOTIDE SEQUENCE</scope>
    <source>
        <strain evidence="1">WA0000067209</strain>
    </source>
</reference>
<keyword evidence="2" id="KW-1185">Reference proteome</keyword>
<protein>
    <submittedName>
        <fullName evidence="1">Uncharacterized protein</fullName>
    </submittedName>
</protein>
<organism evidence="1 2">
    <name type="scientific">Mortierella isabellina</name>
    <name type="common">Filamentous fungus</name>
    <name type="synonym">Umbelopsis isabellina</name>
    <dbReference type="NCBI Taxonomy" id="91625"/>
    <lineage>
        <taxon>Eukaryota</taxon>
        <taxon>Fungi</taxon>
        <taxon>Fungi incertae sedis</taxon>
        <taxon>Mucoromycota</taxon>
        <taxon>Mucoromycotina</taxon>
        <taxon>Umbelopsidomycetes</taxon>
        <taxon>Umbelopsidales</taxon>
        <taxon>Umbelopsidaceae</taxon>
        <taxon>Umbelopsis</taxon>
    </lineage>
</organism>
<name>A0A8H7Q379_MORIS</name>